<sequence>MFLIRRAQASDLHSVRHLLKRSKIKDQGIDQHLEHFFLVEQASEGEEHVKIVGMIGLEVYKPYGLLSSFILAKASWSAKIGIHLIKIILTYAETIQLLEVYLLAGHAADLFQQMGFEVITYEELPEEIRGTGHIQLCQEKDGVPMVYRVFKKKKH</sequence>
<dbReference type="Proteomes" id="UP000199545">
    <property type="component" value="Unassembled WGS sequence"/>
</dbReference>
<feature type="domain" description="N-acetyltransferase" evidence="1">
    <location>
        <begin position="2"/>
        <end position="141"/>
    </location>
</feature>
<dbReference type="PROSITE" id="PS51186">
    <property type="entry name" value="GNAT"/>
    <property type="match status" value="1"/>
</dbReference>
<dbReference type="EMBL" id="FORR01000001">
    <property type="protein sequence ID" value="SFI66973.1"/>
    <property type="molecule type" value="Genomic_DNA"/>
</dbReference>
<proteinExistence type="predicted"/>
<name>A0A1I3K3C2_9BACL</name>
<reference evidence="2 3" key="1">
    <citation type="submission" date="2016-10" db="EMBL/GenBank/DDBJ databases">
        <authorList>
            <person name="de Groot N.N."/>
        </authorList>
    </citation>
    <scope>NUCLEOTIDE SEQUENCE [LARGE SCALE GENOMIC DNA]</scope>
    <source>
        <strain evidence="2 3">DSM 44778</strain>
    </source>
</reference>
<evidence type="ECO:0000259" key="1">
    <source>
        <dbReference type="PROSITE" id="PS51186"/>
    </source>
</evidence>
<dbReference type="GO" id="GO:0016747">
    <property type="term" value="F:acyltransferase activity, transferring groups other than amino-acyl groups"/>
    <property type="evidence" value="ECO:0007669"/>
    <property type="project" value="InterPro"/>
</dbReference>
<protein>
    <submittedName>
        <fullName evidence="2">N-acetylglutamate synthase, GNAT family</fullName>
    </submittedName>
</protein>
<dbReference type="InterPro" id="IPR016181">
    <property type="entry name" value="Acyl_CoA_acyltransferase"/>
</dbReference>
<organism evidence="2 3">
    <name type="scientific">Thermoflavimicrobium dichotomicum</name>
    <dbReference type="NCBI Taxonomy" id="46223"/>
    <lineage>
        <taxon>Bacteria</taxon>
        <taxon>Bacillati</taxon>
        <taxon>Bacillota</taxon>
        <taxon>Bacilli</taxon>
        <taxon>Bacillales</taxon>
        <taxon>Thermoactinomycetaceae</taxon>
        <taxon>Thermoflavimicrobium</taxon>
    </lineage>
</organism>
<evidence type="ECO:0000313" key="3">
    <source>
        <dbReference type="Proteomes" id="UP000199545"/>
    </source>
</evidence>
<dbReference type="Gene3D" id="3.40.630.30">
    <property type="match status" value="1"/>
</dbReference>
<dbReference type="AlphaFoldDB" id="A0A1I3K3C2"/>
<dbReference type="SUPFAM" id="SSF55729">
    <property type="entry name" value="Acyl-CoA N-acyltransferases (Nat)"/>
    <property type="match status" value="1"/>
</dbReference>
<dbReference type="InterPro" id="IPR000182">
    <property type="entry name" value="GNAT_dom"/>
</dbReference>
<dbReference type="STRING" id="46223.SAMN05421852_101314"/>
<gene>
    <name evidence="2" type="ORF">SAMN05421852_101314</name>
</gene>
<accession>A0A1I3K3C2</accession>
<dbReference type="OrthoDB" id="2678531at2"/>
<evidence type="ECO:0000313" key="2">
    <source>
        <dbReference type="EMBL" id="SFI66973.1"/>
    </source>
</evidence>
<keyword evidence="3" id="KW-1185">Reference proteome</keyword>
<dbReference type="RefSeq" id="WP_093227354.1">
    <property type="nucleotide sequence ID" value="NZ_FORR01000001.1"/>
</dbReference>